<sequence length="421" mass="47832">MADMENQATHPTPTARPDNQGSSTDAENDAGTAPTFIDPRVHFDKTTSKWQFEDDDGREYEWNESKQTWTPIIDEALWAAQQTAYSVEGVDENSPVPSNSKKDKKQLKLERQLQKKNASNNKRTRDADNESSSNAPQRNTAVYVSRLPLDATAEELKDCFSRAGLILVDEENRPKIKLYKDEKTGMFNGSALIVFLKPESVELAIRLFDDTSLRLGSASDEDRMQVSKAEFSHKKTTTDHRLAGSNTHPQSSSSSSSDQQRKKRAKKVEKLKSKLEEWDSDEEQNNPRAPPPRFAKIVVLKHMFTLDELQEDPTLLIDLKEDVREECELLGEVTNVTLYDLESDGIMTVKFKEPIAAQACILKMNNRFFAGRQVQAFLYDGKFRYKKSGPGALASTDIKDDNHDNEEKKRLEEFAKFLEEQ</sequence>
<dbReference type="GO" id="GO:0000398">
    <property type="term" value="P:mRNA splicing, via spliceosome"/>
    <property type="evidence" value="ECO:0007669"/>
    <property type="project" value="InterPro"/>
</dbReference>
<dbReference type="GO" id="GO:0005686">
    <property type="term" value="C:U2 snRNP"/>
    <property type="evidence" value="ECO:0007669"/>
    <property type="project" value="TreeGrafter"/>
</dbReference>
<feature type="region of interest" description="Disordered" evidence="7">
    <location>
        <begin position="1"/>
        <end position="60"/>
    </location>
</feature>
<keyword evidence="2" id="KW-0507">mRNA processing</keyword>
<evidence type="ECO:0000256" key="5">
    <source>
        <dbReference type="ARBA" id="ARBA00023187"/>
    </source>
</evidence>
<feature type="compositionally biased region" description="Basic and acidic residues" evidence="7">
    <location>
        <begin position="220"/>
        <end position="242"/>
    </location>
</feature>
<comment type="similarity">
    <text evidence="1">Belongs to the HTATSF1 family.</text>
</comment>
<evidence type="ECO:0000256" key="3">
    <source>
        <dbReference type="ARBA" id="ARBA00022737"/>
    </source>
</evidence>
<dbReference type="Pfam" id="PF00076">
    <property type="entry name" value="RRM_1"/>
    <property type="match status" value="1"/>
</dbReference>
<dbReference type="InterPro" id="IPR034392">
    <property type="entry name" value="TatSF1-like_RRM1"/>
</dbReference>
<name>A0A5B0LIV8_PUCGR</name>
<dbReference type="AlphaFoldDB" id="A0A5B0LIV8"/>
<proteinExistence type="inferred from homology"/>
<feature type="domain" description="RRM" evidence="8">
    <location>
        <begin position="140"/>
        <end position="231"/>
    </location>
</feature>
<dbReference type="CDD" id="cd12281">
    <property type="entry name" value="RRM1_TatSF1_like"/>
    <property type="match status" value="1"/>
</dbReference>
<evidence type="ECO:0000256" key="4">
    <source>
        <dbReference type="ARBA" id="ARBA00022884"/>
    </source>
</evidence>
<keyword evidence="4 6" id="KW-0694">RNA-binding</keyword>
<evidence type="ECO:0000256" key="6">
    <source>
        <dbReference type="PROSITE-ProRule" id="PRU00176"/>
    </source>
</evidence>
<dbReference type="InterPro" id="IPR034393">
    <property type="entry name" value="TatSF1-like"/>
</dbReference>
<reference evidence="9 10" key="1">
    <citation type="submission" date="2019-05" db="EMBL/GenBank/DDBJ databases">
        <title>Emergence of the Ug99 lineage of the wheat stem rust pathogen through somatic hybridization.</title>
        <authorList>
            <person name="Li F."/>
            <person name="Upadhyaya N.M."/>
            <person name="Sperschneider J."/>
            <person name="Matny O."/>
            <person name="Nguyen-Phuc H."/>
            <person name="Mago R."/>
            <person name="Raley C."/>
            <person name="Miller M.E."/>
            <person name="Silverstein K.A.T."/>
            <person name="Henningsen E."/>
            <person name="Hirsch C.D."/>
            <person name="Visser B."/>
            <person name="Pretorius Z.A."/>
            <person name="Steffenson B.J."/>
            <person name="Schwessinger B."/>
            <person name="Dodds P.N."/>
            <person name="Figueroa M."/>
        </authorList>
    </citation>
    <scope>NUCLEOTIDE SEQUENCE [LARGE SCALE GENOMIC DNA]</scope>
    <source>
        <strain evidence="9 10">Ug99</strain>
    </source>
</reference>
<organism evidence="9 10">
    <name type="scientific">Puccinia graminis f. sp. tritici</name>
    <dbReference type="NCBI Taxonomy" id="56615"/>
    <lineage>
        <taxon>Eukaryota</taxon>
        <taxon>Fungi</taxon>
        <taxon>Dikarya</taxon>
        <taxon>Basidiomycota</taxon>
        <taxon>Pucciniomycotina</taxon>
        <taxon>Pucciniomycetes</taxon>
        <taxon>Pucciniales</taxon>
        <taxon>Pucciniaceae</taxon>
        <taxon>Puccinia</taxon>
    </lineage>
</organism>
<evidence type="ECO:0000259" key="8">
    <source>
        <dbReference type="PROSITE" id="PS50102"/>
    </source>
</evidence>
<dbReference type="GO" id="GO:0005684">
    <property type="term" value="C:U2-type spliceosomal complex"/>
    <property type="evidence" value="ECO:0007669"/>
    <property type="project" value="TreeGrafter"/>
</dbReference>
<dbReference type="InterPro" id="IPR012677">
    <property type="entry name" value="Nucleotide-bd_a/b_plait_sf"/>
</dbReference>
<evidence type="ECO:0000313" key="9">
    <source>
        <dbReference type="EMBL" id="KAA1064261.1"/>
    </source>
</evidence>
<keyword evidence="3" id="KW-0677">Repeat</keyword>
<protein>
    <recommendedName>
        <fullName evidence="8">RRM domain-containing protein</fullName>
    </recommendedName>
</protein>
<feature type="compositionally biased region" description="Polar residues" evidence="7">
    <location>
        <begin position="1"/>
        <end position="25"/>
    </location>
</feature>
<dbReference type="Gene3D" id="3.30.70.330">
    <property type="match status" value="2"/>
</dbReference>
<dbReference type="PANTHER" id="PTHR15608:SF0">
    <property type="entry name" value="HIV TAT-SPECIFIC FACTOR 1"/>
    <property type="match status" value="1"/>
</dbReference>
<feature type="region of interest" description="Disordered" evidence="7">
    <location>
        <begin position="219"/>
        <end position="266"/>
    </location>
</feature>
<feature type="region of interest" description="Disordered" evidence="7">
    <location>
        <begin position="89"/>
        <end position="141"/>
    </location>
</feature>
<comment type="caution">
    <text evidence="9">The sequence shown here is derived from an EMBL/GenBank/DDBJ whole genome shotgun (WGS) entry which is preliminary data.</text>
</comment>
<dbReference type="GO" id="GO:0003723">
    <property type="term" value="F:RNA binding"/>
    <property type="evidence" value="ECO:0007669"/>
    <property type="project" value="UniProtKB-UniRule"/>
</dbReference>
<dbReference type="InterPro" id="IPR035979">
    <property type="entry name" value="RBD_domain_sf"/>
</dbReference>
<dbReference type="InterPro" id="IPR000504">
    <property type="entry name" value="RRM_dom"/>
</dbReference>
<dbReference type="PROSITE" id="PS50102">
    <property type="entry name" value="RRM"/>
    <property type="match status" value="1"/>
</dbReference>
<dbReference type="FunFam" id="3.30.70.330:FF:000105">
    <property type="entry name" value="HIV Tat-specific factor 1 homolog"/>
    <property type="match status" value="1"/>
</dbReference>
<accession>A0A5B0LIV8</accession>
<evidence type="ECO:0000256" key="2">
    <source>
        <dbReference type="ARBA" id="ARBA00022664"/>
    </source>
</evidence>
<dbReference type="EMBL" id="VDEP01000513">
    <property type="protein sequence ID" value="KAA1064261.1"/>
    <property type="molecule type" value="Genomic_DNA"/>
</dbReference>
<dbReference type="SUPFAM" id="SSF54928">
    <property type="entry name" value="RNA-binding domain, RBD"/>
    <property type="match status" value="2"/>
</dbReference>
<dbReference type="PANTHER" id="PTHR15608">
    <property type="entry name" value="SPLICING FACTOR U2AF-ASSOCIATED PROTEIN 2"/>
    <property type="match status" value="1"/>
</dbReference>
<evidence type="ECO:0000313" key="10">
    <source>
        <dbReference type="Proteomes" id="UP000325313"/>
    </source>
</evidence>
<dbReference type="Proteomes" id="UP000325313">
    <property type="component" value="Unassembled WGS sequence"/>
</dbReference>
<evidence type="ECO:0000256" key="7">
    <source>
        <dbReference type="SAM" id="MobiDB-lite"/>
    </source>
</evidence>
<dbReference type="SMART" id="SM00360">
    <property type="entry name" value="RRM"/>
    <property type="match status" value="2"/>
</dbReference>
<dbReference type="CDD" id="cd12285">
    <property type="entry name" value="RRM3_RBM39_like"/>
    <property type="match status" value="1"/>
</dbReference>
<gene>
    <name evidence="9" type="ORF">PGTUg99_001326</name>
</gene>
<keyword evidence="5" id="KW-0508">mRNA splicing</keyword>
<feature type="compositionally biased region" description="Polar residues" evidence="7">
    <location>
        <begin position="130"/>
        <end position="141"/>
    </location>
</feature>
<evidence type="ECO:0000256" key="1">
    <source>
        <dbReference type="ARBA" id="ARBA00007747"/>
    </source>
</evidence>